<dbReference type="Gene3D" id="3.90.550.10">
    <property type="entry name" value="Spore Coat Polysaccharide Biosynthesis Protein SpsA, Chain A"/>
    <property type="match status" value="1"/>
</dbReference>
<accession>A0ABZ0TG16</accession>
<dbReference type="Proteomes" id="UP001324380">
    <property type="component" value="Chromosome"/>
</dbReference>
<dbReference type="InterPro" id="IPR001173">
    <property type="entry name" value="Glyco_trans_2-like"/>
</dbReference>
<evidence type="ECO:0000256" key="3">
    <source>
        <dbReference type="ARBA" id="ARBA00022679"/>
    </source>
</evidence>
<proteinExistence type="inferred from homology"/>
<comment type="similarity">
    <text evidence="1">Belongs to the glycosyltransferase 2 family.</text>
</comment>
<dbReference type="RefSeq" id="WP_321561114.1">
    <property type="nucleotide sequence ID" value="NZ_CP139558.1"/>
</dbReference>
<evidence type="ECO:0000256" key="2">
    <source>
        <dbReference type="ARBA" id="ARBA00022676"/>
    </source>
</evidence>
<sequence length="361" mass="40947">MIDTPKVAVVILNWNGVKYLKQFLPSVLASTWPGLEIVIGDNASSDDSVAFIKENYPCIKVIQNDRNYGFTGGYNRVLSQVDADYYILLNSDVEVVPGWIEPVIALMESDALVAAAAPKILSYAQKDQFEHAGAAGGFIDSFGYPFCRGRMFYEVEHDLGQYEQSGEIFWASGASLFIKKKYWDEAGGFDEYFFAHMEEIDLCWRLKNMGCKVMYCAQSTIYHVGGGTLNAENPFKTYLNFRNNLLLLKKNLPFLKAFFVIMIRFWMDLLAIVRFLAEGKRKDAWAVSRAHQNFVLSIFGIRVSGYGVKDLRNGDKKASPKTHSSKRITHNLKGMFKGSIVWNFFVKKKTRFTDLDPADLI</sequence>
<reference evidence="5 6" key="1">
    <citation type="submission" date="2023-11" db="EMBL/GenBank/DDBJ databases">
        <title>Analysis of the Genomes of Mucilaginibacter gossypii cycad 4 and M. sabulilitoris SNA2: microbes with the potential for plant growth promotion.</title>
        <authorList>
            <person name="Hirsch A.M."/>
            <person name="Humm E."/>
            <person name="Rubbi M."/>
            <person name="Del Vecchio G."/>
            <person name="Ha S.M."/>
            <person name="Pellegrini M."/>
            <person name="Gunsalus R.P."/>
        </authorList>
    </citation>
    <scope>NUCLEOTIDE SEQUENCE [LARGE SCALE GENOMIC DNA]</scope>
    <source>
        <strain evidence="5 6">SNA2</strain>
    </source>
</reference>
<dbReference type="PANTHER" id="PTHR43179:SF12">
    <property type="entry name" value="GALACTOFURANOSYLTRANSFERASE GLFT2"/>
    <property type="match status" value="1"/>
</dbReference>
<keyword evidence="6" id="KW-1185">Reference proteome</keyword>
<keyword evidence="2 5" id="KW-0328">Glycosyltransferase</keyword>
<dbReference type="PANTHER" id="PTHR43179">
    <property type="entry name" value="RHAMNOSYLTRANSFERASE WBBL"/>
    <property type="match status" value="1"/>
</dbReference>
<name>A0ABZ0TG16_9SPHI</name>
<dbReference type="EC" id="2.4.-.-" evidence="5"/>
<feature type="domain" description="Glycosyltransferase 2-like" evidence="4">
    <location>
        <begin position="9"/>
        <end position="115"/>
    </location>
</feature>
<evidence type="ECO:0000259" key="4">
    <source>
        <dbReference type="Pfam" id="PF00535"/>
    </source>
</evidence>
<dbReference type="Pfam" id="PF00535">
    <property type="entry name" value="Glycos_transf_2"/>
    <property type="match status" value="1"/>
</dbReference>
<dbReference type="InterPro" id="IPR029044">
    <property type="entry name" value="Nucleotide-diphossugar_trans"/>
</dbReference>
<evidence type="ECO:0000256" key="1">
    <source>
        <dbReference type="ARBA" id="ARBA00006739"/>
    </source>
</evidence>
<organism evidence="5 6">
    <name type="scientific">Mucilaginibacter sabulilitoris</name>
    <dbReference type="NCBI Taxonomy" id="1173583"/>
    <lineage>
        <taxon>Bacteria</taxon>
        <taxon>Pseudomonadati</taxon>
        <taxon>Bacteroidota</taxon>
        <taxon>Sphingobacteriia</taxon>
        <taxon>Sphingobacteriales</taxon>
        <taxon>Sphingobacteriaceae</taxon>
        <taxon>Mucilaginibacter</taxon>
    </lineage>
</organism>
<dbReference type="SUPFAM" id="SSF53448">
    <property type="entry name" value="Nucleotide-diphospho-sugar transferases"/>
    <property type="match status" value="1"/>
</dbReference>
<evidence type="ECO:0000313" key="6">
    <source>
        <dbReference type="Proteomes" id="UP001324380"/>
    </source>
</evidence>
<evidence type="ECO:0000313" key="5">
    <source>
        <dbReference type="EMBL" id="WPU91948.1"/>
    </source>
</evidence>
<dbReference type="CDD" id="cd04186">
    <property type="entry name" value="GT_2_like_c"/>
    <property type="match status" value="1"/>
</dbReference>
<gene>
    <name evidence="5" type="ORF">SNE25_21760</name>
</gene>
<dbReference type="EMBL" id="CP139558">
    <property type="protein sequence ID" value="WPU91948.1"/>
    <property type="molecule type" value="Genomic_DNA"/>
</dbReference>
<keyword evidence="3 5" id="KW-0808">Transferase</keyword>
<protein>
    <submittedName>
        <fullName evidence="5">Glycosyltransferase family 2 protein</fullName>
        <ecNumber evidence="5">2.4.-.-</ecNumber>
    </submittedName>
</protein>
<dbReference type="GO" id="GO:0016757">
    <property type="term" value="F:glycosyltransferase activity"/>
    <property type="evidence" value="ECO:0007669"/>
    <property type="project" value="UniProtKB-KW"/>
</dbReference>